<accession>A0A9D2A5Z1</accession>
<feature type="transmembrane region" description="Helical" evidence="2">
    <location>
        <begin position="240"/>
        <end position="262"/>
    </location>
</feature>
<reference evidence="3" key="1">
    <citation type="journal article" date="2021" name="PeerJ">
        <title>Extensive microbial diversity within the chicken gut microbiome revealed by metagenomics and culture.</title>
        <authorList>
            <person name="Gilroy R."/>
            <person name="Ravi A."/>
            <person name="Getino M."/>
            <person name="Pursley I."/>
            <person name="Horton D.L."/>
            <person name="Alikhan N.F."/>
            <person name="Baker D."/>
            <person name="Gharbi K."/>
            <person name="Hall N."/>
            <person name="Watson M."/>
            <person name="Adriaenssens E.M."/>
            <person name="Foster-Nyarko E."/>
            <person name="Jarju S."/>
            <person name="Secka A."/>
            <person name="Antonio M."/>
            <person name="Oren A."/>
            <person name="Chaudhuri R.R."/>
            <person name="La Ragione R."/>
            <person name="Hildebrand F."/>
            <person name="Pallen M.J."/>
        </authorList>
    </citation>
    <scope>NUCLEOTIDE SEQUENCE</scope>
    <source>
        <strain evidence="3">CHK187-5294</strain>
    </source>
</reference>
<dbReference type="EMBL" id="DXCL01000009">
    <property type="protein sequence ID" value="HIZ02878.1"/>
    <property type="molecule type" value="Genomic_DNA"/>
</dbReference>
<protein>
    <submittedName>
        <fullName evidence="3">ABC transporter permease</fullName>
    </submittedName>
</protein>
<keyword evidence="2" id="KW-0812">Transmembrane</keyword>
<organism evidence="3 4">
    <name type="scientific">Candidatus Borkfalkia avistercoris</name>
    <dbReference type="NCBI Taxonomy" id="2838504"/>
    <lineage>
        <taxon>Bacteria</taxon>
        <taxon>Bacillati</taxon>
        <taxon>Bacillota</taxon>
        <taxon>Clostridia</taxon>
        <taxon>Christensenellales</taxon>
        <taxon>Christensenellaceae</taxon>
        <taxon>Candidatus Borkfalkia</taxon>
    </lineage>
</organism>
<name>A0A9D2A5Z1_9FIRM</name>
<evidence type="ECO:0000313" key="3">
    <source>
        <dbReference type="EMBL" id="HIZ02878.1"/>
    </source>
</evidence>
<keyword evidence="2" id="KW-0472">Membrane</keyword>
<feature type="transmembrane region" description="Helical" evidence="2">
    <location>
        <begin position="156"/>
        <end position="181"/>
    </location>
</feature>
<feature type="region of interest" description="Disordered" evidence="1">
    <location>
        <begin position="1"/>
        <end position="58"/>
    </location>
</feature>
<proteinExistence type="predicted"/>
<evidence type="ECO:0000256" key="1">
    <source>
        <dbReference type="SAM" id="MobiDB-lite"/>
    </source>
</evidence>
<evidence type="ECO:0000256" key="2">
    <source>
        <dbReference type="SAM" id="Phobius"/>
    </source>
</evidence>
<feature type="transmembrane region" description="Helical" evidence="2">
    <location>
        <begin position="201"/>
        <end position="220"/>
    </location>
</feature>
<dbReference type="InterPro" id="IPR010540">
    <property type="entry name" value="CmpB_TMEM229"/>
</dbReference>
<evidence type="ECO:0000313" key="4">
    <source>
        <dbReference type="Proteomes" id="UP000824132"/>
    </source>
</evidence>
<dbReference type="AlphaFoldDB" id="A0A9D2A5Z1"/>
<feature type="transmembrane region" description="Helical" evidence="2">
    <location>
        <begin position="73"/>
        <end position="92"/>
    </location>
</feature>
<keyword evidence="2" id="KW-1133">Transmembrane helix</keyword>
<comment type="caution">
    <text evidence="3">The sequence shown here is derived from an EMBL/GenBank/DDBJ whole genome shotgun (WGS) entry which is preliminary data.</text>
</comment>
<sequence>MGKHRKNKISSGVQPEEENAPPSTQSEPEREENATLCTAEPADEPKTSQTDDAAEREAAEPVKKKGIFGWKIFRYRFLTLMLMCIIMSFIGFVVENIFRLFRAGVINSRRQFLPFLFAYGIAVFALYVVVGTPREMRFFGWKLFKKNSKLSVTAKYFLYWLILFAGVFFGEILFGTFVEWVSGIVLWDYTGIPLSFTKYTSIPTALGLSVGVMLFMRFIFEPLMKKLDKIPDKVLLGIDIGLGVPVVIDWLIMLVLMLGFGISKNWWIIQVW</sequence>
<dbReference type="Proteomes" id="UP000824132">
    <property type="component" value="Unassembled WGS sequence"/>
</dbReference>
<dbReference type="Pfam" id="PF06541">
    <property type="entry name" value="ABC_trans_CmpB"/>
    <property type="match status" value="1"/>
</dbReference>
<feature type="transmembrane region" description="Helical" evidence="2">
    <location>
        <begin position="112"/>
        <end position="130"/>
    </location>
</feature>
<gene>
    <name evidence="3" type="ORF">H9727_01175</name>
</gene>
<reference evidence="3" key="2">
    <citation type="submission" date="2021-04" db="EMBL/GenBank/DDBJ databases">
        <authorList>
            <person name="Gilroy R."/>
        </authorList>
    </citation>
    <scope>NUCLEOTIDE SEQUENCE</scope>
    <source>
        <strain evidence="3">CHK187-5294</strain>
    </source>
</reference>